<name>A0A6B9GB36_PANCY</name>
<feature type="compositionally biased region" description="Polar residues" evidence="2">
    <location>
        <begin position="2055"/>
        <end position="2067"/>
    </location>
</feature>
<dbReference type="EMBL" id="CP024768">
    <property type="protein sequence ID" value="QGY30369.1"/>
    <property type="molecule type" value="Genomic_DNA"/>
</dbReference>
<feature type="compositionally biased region" description="Polar residues" evidence="2">
    <location>
        <begin position="2123"/>
        <end position="2137"/>
    </location>
</feature>
<keyword evidence="1" id="KW-0175">Coiled coil</keyword>
<organism evidence="3 4">
    <name type="scientific">Pantoea cypripedii</name>
    <name type="common">Pectobacterium cypripedii</name>
    <name type="synonym">Erwinia cypripedii</name>
    <dbReference type="NCBI Taxonomy" id="55209"/>
    <lineage>
        <taxon>Bacteria</taxon>
        <taxon>Pseudomonadati</taxon>
        <taxon>Pseudomonadota</taxon>
        <taxon>Gammaproteobacteria</taxon>
        <taxon>Enterobacterales</taxon>
        <taxon>Erwiniaceae</taxon>
        <taxon>Pantoea</taxon>
    </lineage>
</organism>
<proteinExistence type="predicted"/>
<reference evidence="3 4" key="1">
    <citation type="submission" date="2017-11" db="EMBL/GenBank/DDBJ databases">
        <title>Genome sequence of Pantoea cypripedii NE1.</title>
        <authorList>
            <person name="Nascimento F.X."/>
        </authorList>
    </citation>
    <scope>NUCLEOTIDE SEQUENCE [LARGE SCALE GENOMIC DNA]</scope>
    <source>
        <strain evidence="3 4">NE1</strain>
    </source>
</reference>
<accession>A0A6B9GB36</accession>
<feature type="region of interest" description="Disordered" evidence="2">
    <location>
        <begin position="2050"/>
        <end position="2075"/>
    </location>
</feature>
<evidence type="ECO:0000256" key="2">
    <source>
        <dbReference type="SAM" id="MobiDB-lite"/>
    </source>
</evidence>
<protein>
    <submittedName>
        <fullName evidence="3">Uncharacterized protein</fullName>
    </submittedName>
</protein>
<dbReference type="Proteomes" id="UP000502005">
    <property type="component" value="Chromosome"/>
</dbReference>
<feature type="coiled-coil region" evidence="1">
    <location>
        <begin position="750"/>
        <end position="777"/>
    </location>
</feature>
<feature type="region of interest" description="Disordered" evidence="2">
    <location>
        <begin position="2123"/>
        <end position="2147"/>
    </location>
</feature>
<evidence type="ECO:0000256" key="1">
    <source>
        <dbReference type="SAM" id="Coils"/>
    </source>
</evidence>
<sequence length="2147" mass="239341">MRSLNSFELASFRLTVDQFIHGNEWVQNDDICRLLRVMVEDQPFRASMDGEAYCLKDIAGIGINSASDMSGLLCSLLAKPEHPTKFELDEFKTLLRGELKINHDKWAVKLAGALRGDVRLEESIRQRLNVVEEYDKNHHNPTYHDTLQLNKTWLTMKNRTLVSPQEVLATGWKEKDVLRVPPEVRSEVKQAQESIKAFEAVIKEIWTPERENRASDGLADRMNEVIHHSGAALAEAMTTLCSFAAEETTGKLYTLHEEAVLRVMAANAMEIAKRDGGMMLLEGKVREEMLAFLEKKPSDESRQAKMIDLLARQFREGAEKNEYLQKRLTTATYKAVDAYRKSRRKSLLKSTEVLQHALEKSKRLRVILEREAGKKSPLKALTDAMQRNEDSLNRALDTFSLSQPDWKQNLKTARDLIRQSYADANFENGVAKAVDGFIAGFHSAGKLMKKAGVKLDKVLHIPVPGKELPKDKLSELSTLMVTLDSVADLATSFSEPFVASTASLKRIRHKVNTSATTELQLKREVKSTTNSDMMLEAMLDVSLADEAAVRRRVAKQHDLEEKVATQLTGLQKVLSHIREQLGAAFENRIADMYQRFGVHKGDYLSKVQSLRHHYLAKFTQLEKQISEAARPERKSDERAAKDLFAAANSMTALGKNLSREIRSISELDVGIKFGYNSYDKNIVQDLMSFAAQQCGEEFEAWMEAEPDKRFRTSDVTAKMQRIVRQIQSQLMDPDRTIMRRAKDPQNALLNAALEQELRNMMNRVQDKAATLDQLLAQTPKISDIVRKKLYQKAVTGTIFGVLSAVTSLDPLTEIIASASRATELIRILWPTKYKTVADQLNQWTEASSKRKAVEKVGQRHRPHAMAKLKQRELVKAFTNIISVFVPAVVTVPFTLPFALYGMATRPEKFIKSVVSELPLSLAIALGYEAYSETVELHQDVLRDKQDHNVEHIKDDLRRCRKNPEKLDVRLKAYDKLDPTFQRAVFELNEEIKKEEKFVREDNRGLVAEAEKARKEFEAKFARNNANLRGEVGKKIEGRQTEVNPHGVNDLQVTDSNKVISLDGEGDGMIRRRVKRNTTAVAENAIPVSVENTITENTVTTPQKSHDEMINESVNGAIIESVPDNDKGNLIHDSQAWIDDYNTNWLKKSGFQPPAETGKFDWERKVDIYYSAAPKSAAPHDAIRDRYDDDEKKGTITFREYAVGEHLRKGWGLADDLVARPPVNDPTFTKMLDALKETNLQEDYLGEIDAYYNRPEVKEYAEVLYRVKLKAIIRDHFIFSAKSAGYNLEDVRARIERGEVYTLSIGGQNISDMVCIKRNDSNGYLFVSLYDGKVFEVNWHQKENVIEFNGVEQATEWYARMKAGLPLKQLKSVPTFKMADDGAILNIKDVDDRFRTEAHEEILEMNTASGFSDRLLEFKSGNLKSDVDYLIKSSGEQYRDKVIDIIGKVGTLISVLLIPVTGGLGGLGMGVGAKLATFISSAAFSWLVTIGTGVLPKVYQGIKADRTEDEQSALFDIYIALLTEGAGHLLGELLSTIKNNALKNFAKYLKCAPEDVPAHLKTKLFDRIAKKFKKFSKDGELTIDNLASGTGTPSSRLSVDSGKSFGAGPEYAEFKFIDEGLELPETHVKKITGDFDNDIEQFKKLYGTPGNTATPDELKYRTMAWILNNSGYKVQVGTVTVTTSTGSTSKNLVLKISKPGKEDGYIYFKNGARSGSNGSTGNVFNESHGAKIFKQNDFVKSYASDMGLDDNFVKVQWGDSFSGSDSLTKTTEIVNSPAWVKDKAIESLAGKSSLASKTSVPAKPGYDSVKAGFNSMTSHATIEFFSYLGSQVKSGVSGKPYSFSDLRTEVYKPDATLRFTNTLGGTITVGTSLHLLGPAASGNTNNVTIYNYSGGKAVTTNIAYNSNSQINLSVGDAGRSSGLDYEYSKVRIKGKVARVNDQDLVNHENRIKTSLGTNTDISKLNAPIIIVIDKSKIPNLQPGNKMPSEIPNEAIVGIITEENKIQEVSVITEKLLGRKVPVTSLKVEKTPAALRAEQEAAQQINTVSVAEPEGANNASTTENYSSLPGDNLSRLGRKFQSRYPNGSDAAAIIYEDNKGKLPAGQRKLHLIPAGTQLKIRTLPDQTTEQNNQTDSRNAASFLRFGRPN</sequence>
<evidence type="ECO:0000313" key="3">
    <source>
        <dbReference type="EMBL" id="QGY30369.1"/>
    </source>
</evidence>
<evidence type="ECO:0000313" key="4">
    <source>
        <dbReference type="Proteomes" id="UP000502005"/>
    </source>
</evidence>
<gene>
    <name evidence="3" type="ORF">CUN67_16125</name>
</gene>